<protein>
    <submittedName>
        <fullName evidence="2">Uncharacterized protein</fullName>
    </submittedName>
</protein>
<organism evidence="2 3">
    <name type="scientific">Geobacillus stearothermophilus</name>
    <name type="common">Bacillus stearothermophilus</name>
    <dbReference type="NCBI Taxonomy" id="1422"/>
    <lineage>
        <taxon>Bacteria</taxon>
        <taxon>Bacillati</taxon>
        <taxon>Bacillota</taxon>
        <taxon>Bacilli</taxon>
        <taxon>Bacillales</taxon>
        <taxon>Anoxybacillaceae</taxon>
        <taxon>Geobacillus</taxon>
    </lineage>
</organism>
<reference evidence="2 3" key="1">
    <citation type="submission" date="2016-01" db="EMBL/GenBank/DDBJ databases">
        <title>Draft Genome Sequences of Seven Thermophilic Sporeformers Isolated from Foods.</title>
        <authorList>
            <person name="Berendsen E.M."/>
            <person name="Wells-Bennik M.H."/>
            <person name="Krawcyk A.O."/>
            <person name="De Jong A."/>
            <person name="Holsappel S."/>
            <person name="Eijlander R.T."/>
            <person name="Kuipers O.P."/>
        </authorList>
    </citation>
    <scope>NUCLEOTIDE SEQUENCE [LARGE SCALE GENOMIC DNA]</scope>
    <source>
        <strain evidence="2 3">B4114</strain>
    </source>
</reference>
<reference evidence="1 4" key="2">
    <citation type="submission" date="2016-03" db="EMBL/GenBank/DDBJ databases">
        <title>Spore heat resistance.</title>
        <authorList>
            <person name="Boekhorst J."/>
            <person name="Berendsen E.M."/>
            <person name="Wells-Bennik M.H."/>
            <person name="Kuipers O.P."/>
        </authorList>
    </citation>
    <scope>NUCLEOTIDE SEQUENCE [LARGE SCALE GENOMIC DNA]</scope>
    <source>
        <strain evidence="1 4">GS8</strain>
    </source>
</reference>
<dbReference type="AlphaFoldDB" id="A0A150N3I5"/>
<sequence length="66" mass="8119">MKNNGFVWFLRNRKERSYSVAKFLNLPPVLDKWKDLNRKIVDHYYRLGKSYLHHTPLAFAYNTYQR</sequence>
<accession>A0A150N3I5</accession>
<evidence type="ECO:0000313" key="2">
    <source>
        <dbReference type="EMBL" id="KYD31290.1"/>
    </source>
</evidence>
<gene>
    <name evidence="2" type="ORF">B4114_0048</name>
    <name evidence="1" type="ORF">GS8_1453</name>
</gene>
<evidence type="ECO:0000313" key="1">
    <source>
        <dbReference type="EMBL" id="KAF6511258.1"/>
    </source>
</evidence>
<dbReference type="Proteomes" id="UP000773850">
    <property type="component" value="Unassembled WGS sequence"/>
</dbReference>
<dbReference type="EMBL" id="LUCS01000023">
    <property type="protein sequence ID" value="KAF6511258.1"/>
    <property type="molecule type" value="Genomic_DNA"/>
</dbReference>
<keyword evidence="4" id="KW-1185">Reference proteome</keyword>
<name>A0A150N3I5_GEOSE</name>
<comment type="caution">
    <text evidence="2">The sequence shown here is derived from an EMBL/GenBank/DDBJ whole genome shotgun (WGS) entry which is preliminary data.</text>
</comment>
<dbReference type="PATRIC" id="fig|1422.17.peg.2099"/>
<evidence type="ECO:0000313" key="3">
    <source>
        <dbReference type="Proteomes" id="UP000075517"/>
    </source>
</evidence>
<proteinExistence type="predicted"/>
<dbReference type="EMBL" id="LQYY01000151">
    <property type="protein sequence ID" value="KYD31290.1"/>
    <property type="molecule type" value="Genomic_DNA"/>
</dbReference>
<evidence type="ECO:0000313" key="4">
    <source>
        <dbReference type="Proteomes" id="UP000773850"/>
    </source>
</evidence>
<dbReference type="Proteomes" id="UP000075517">
    <property type="component" value="Unassembled WGS sequence"/>
</dbReference>